<dbReference type="AlphaFoldDB" id="A0A6J2TTK0"/>
<reference evidence="6" key="1">
    <citation type="submission" date="2025-08" db="UniProtKB">
        <authorList>
            <consortium name="RefSeq"/>
        </authorList>
    </citation>
    <scope>IDENTIFICATION</scope>
    <source>
        <strain evidence="6">11010-0011.00</strain>
        <tissue evidence="6">Whole body</tissue>
    </source>
</reference>
<accession>A0A6J2TTK0</accession>
<dbReference type="GeneID" id="115627754"/>
<keyword evidence="5" id="KW-1185">Reference proteome</keyword>
<feature type="signal peptide" evidence="4">
    <location>
        <begin position="1"/>
        <end position="27"/>
    </location>
</feature>
<keyword evidence="4" id="KW-0732">Signal</keyword>
<evidence type="ECO:0000256" key="1">
    <source>
        <dbReference type="ARBA" id="ARBA00004613"/>
    </source>
</evidence>
<dbReference type="OrthoDB" id="6100049at2759"/>
<organism evidence="5 6">
    <name type="scientific">Drosophila lebanonensis</name>
    <name type="common">Fruit fly</name>
    <name type="synonym">Scaptodrosophila lebanonensis</name>
    <dbReference type="NCBI Taxonomy" id="7225"/>
    <lineage>
        <taxon>Eukaryota</taxon>
        <taxon>Metazoa</taxon>
        <taxon>Ecdysozoa</taxon>
        <taxon>Arthropoda</taxon>
        <taxon>Hexapoda</taxon>
        <taxon>Insecta</taxon>
        <taxon>Pterygota</taxon>
        <taxon>Neoptera</taxon>
        <taxon>Endopterygota</taxon>
        <taxon>Diptera</taxon>
        <taxon>Brachycera</taxon>
        <taxon>Muscomorpha</taxon>
        <taxon>Ephydroidea</taxon>
        <taxon>Drosophilidae</taxon>
        <taxon>Scaptodrosophila</taxon>
    </lineage>
</organism>
<keyword evidence="3" id="KW-1015">Disulfide bond</keyword>
<dbReference type="GO" id="GO:0008200">
    <property type="term" value="F:ion channel inhibitor activity"/>
    <property type="evidence" value="ECO:0007669"/>
    <property type="project" value="InterPro"/>
</dbReference>
<dbReference type="RefSeq" id="XP_030379399.1">
    <property type="nucleotide sequence ID" value="XM_030523539.1"/>
</dbReference>
<name>A0A6J2TTK0_DROLE</name>
<evidence type="ECO:0000256" key="4">
    <source>
        <dbReference type="SAM" id="SignalP"/>
    </source>
</evidence>
<feature type="chain" id="PRO_5026917748" evidence="4">
    <location>
        <begin position="28"/>
        <end position="149"/>
    </location>
</feature>
<protein>
    <submittedName>
        <fullName evidence="6">Uncharacterized protein LOC115627754</fullName>
    </submittedName>
</protein>
<comment type="subcellular location">
    <subcellularLocation>
        <location evidence="1">Secreted</location>
    </subcellularLocation>
</comment>
<gene>
    <name evidence="6" type="primary">LOC115627754</name>
</gene>
<dbReference type="CDD" id="cd12960">
    <property type="entry name" value="Spider_toxin"/>
    <property type="match status" value="1"/>
</dbReference>
<evidence type="ECO:0000256" key="2">
    <source>
        <dbReference type="ARBA" id="ARBA00022525"/>
    </source>
</evidence>
<evidence type="ECO:0000256" key="3">
    <source>
        <dbReference type="ARBA" id="ARBA00023157"/>
    </source>
</evidence>
<dbReference type="Proteomes" id="UP000504634">
    <property type="component" value="Unplaced"/>
</dbReference>
<dbReference type="InterPro" id="IPR004169">
    <property type="entry name" value="Spidertoxin"/>
</dbReference>
<proteinExistence type="predicted"/>
<dbReference type="GO" id="GO:0005576">
    <property type="term" value="C:extracellular region"/>
    <property type="evidence" value="ECO:0007669"/>
    <property type="project" value="UniProtKB-SubCell"/>
</dbReference>
<evidence type="ECO:0000313" key="6">
    <source>
        <dbReference type="RefSeq" id="XP_030379399.1"/>
    </source>
</evidence>
<sequence length="149" mass="17121">MGLALRQRSVTMLNLAILSMVLQQVVAVAVQGGHFDDNPDTINPDHMEYAFDAEFENNNRLGPMLNSEELRTAERQWNRQMDEVPEDFNIGNAKRSHSSRIYMYRRGCIHRGGACDNRPNDCCFNSSCRCNLWGSNCRCQRMGLFQKWG</sequence>
<keyword evidence="2" id="KW-0964">Secreted</keyword>
<evidence type="ECO:0000313" key="5">
    <source>
        <dbReference type="Proteomes" id="UP000504634"/>
    </source>
</evidence>
<dbReference type="Gene3D" id="4.10.40.10">
    <property type="match status" value="1"/>
</dbReference>